<proteinExistence type="predicted"/>
<sequence>MTVLNLQMVREREQKRSDIKNLEEKCVKLEDKVSPSFRQDPASRRGYAVHRPEPKNPKTQAPR</sequence>
<dbReference type="RefSeq" id="XP_056749898.1">
    <property type="nucleotide sequence ID" value="XM_056901230.1"/>
</dbReference>
<organism evidence="2 3">
    <name type="scientific">Penicillium hordei</name>
    <dbReference type="NCBI Taxonomy" id="40994"/>
    <lineage>
        <taxon>Eukaryota</taxon>
        <taxon>Fungi</taxon>
        <taxon>Dikarya</taxon>
        <taxon>Ascomycota</taxon>
        <taxon>Pezizomycotina</taxon>
        <taxon>Eurotiomycetes</taxon>
        <taxon>Eurotiomycetidae</taxon>
        <taxon>Eurotiales</taxon>
        <taxon>Aspergillaceae</taxon>
        <taxon>Penicillium</taxon>
    </lineage>
</organism>
<evidence type="ECO:0000313" key="2">
    <source>
        <dbReference type="EMBL" id="KAJ5593272.1"/>
    </source>
</evidence>
<dbReference type="Proteomes" id="UP001213799">
    <property type="component" value="Unassembled WGS sequence"/>
</dbReference>
<accession>A0AAD6DUC0</accession>
<evidence type="ECO:0000256" key="1">
    <source>
        <dbReference type="SAM" id="MobiDB-lite"/>
    </source>
</evidence>
<comment type="caution">
    <text evidence="2">The sequence shown here is derived from an EMBL/GenBank/DDBJ whole genome shotgun (WGS) entry which is preliminary data.</text>
</comment>
<dbReference type="GeneID" id="81591472"/>
<reference evidence="2" key="1">
    <citation type="journal article" date="2023" name="IMA Fungus">
        <title>Comparative genomic study of the Penicillium genus elucidates a diverse pangenome and 15 lateral gene transfer events.</title>
        <authorList>
            <person name="Petersen C."/>
            <person name="Sorensen T."/>
            <person name="Nielsen M.R."/>
            <person name="Sondergaard T.E."/>
            <person name="Sorensen J.L."/>
            <person name="Fitzpatrick D.A."/>
            <person name="Frisvad J.C."/>
            <person name="Nielsen K.L."/>
        </authorList>
    </citation>
    <scope>NUCLEOTIDE SEQUENCE</scope>
    <source>
        <strain evidence="2">IBT 12815</strain>
    </source>
</reference>
<dbReference type="AlphaFoldDB" id="A0AAD6DUC0"/>
<feature type="region of interest" description="Disordered" evidence="1">
    <location>
        <begin position="31"/>
        <end position="63"/>
    </location>
</feature>
<evidence type="ECO:0000313" key="3">
    <source>
        <dbReference type="Proteomes" id="UP001213799"/>
    </source>
</evidence>
<gene>
    <name evidence="2" type="ORF">N7537_010176</name>
</gene>
<name>A0AAD6DUC0_9EURO</name>
<reference evidence="2" key="2">
    <citation type="submission" date="2023-01" db="EMBL/GenBank/DDBJ databases">
        <authorList>
            <person name="Petersen C."/>
        </authorList>
    </citation>
    <scope>NUCLEOTIDE SEQUENCE</scope>
    <source>
        <strain evidence="2">IBT 12815</strain>
    </source>
</reference>
<dbReference type="EMBL" id="JAQJAE010000005">
    <property type="protein sequence ID" value="KAJ5593272.1"/>
    <property type="molecule type" value="Genomic_DNA"/>
</dbReference>
<protein>
    <submittedName>
        <fullName evidence="2">Uncharacterized protein</fullName>
    </submittedName>
</protein>
<keyword evidence="3" id="KW-1185">Reference proteome</keyword>